<gene>
    <name evidence="1" type="ordered locus">FsymDg_2946</name>
</gene>
<dbReference type="EMBL" id="CP002801">
    <property type="protein sequence ID" value="AEH10269.1"/>
    <property type="molecule type" value="Genomic_DNA"/>
</dbReference>
<dbReference type="HOGENOM" id="CLU_3200135_0_0_11"/>
<accession>F8B6Q5</accession>
<dbReference type="AlphaFoldDB" id="F8B6Q5"/>
<dbReference type="KEGG" id="fsy:FsymDg_2946"/>
<reference evidence="1 2" key="1">
    <citation type="submission" date="2011-05" db="EMBL/GenBank/DDBJ databases">
        <title>Complete sequence of chromosome of Frankia symbiont of Datisca glomerata.</title>
        <authorList>
            <consortium name="US DOE Joint Genome Institute"/>
            <person name="Lucas S."/>
            <person name="Han J."/>
            <person name="Lapidus A."/>
            <person name="Cheng J.-F."/>
            <person name="Goodwin L."/>
            <person name="Pitluck S."/>
            <person name="Peters L."/>
            <person name="Mikhailova N."/>
            <person name="Chertkov O."/>
            <person name="Teshima H."/>
            <person name="Han C."/>
            <person name="Tapia R."/>
            <person name="Land M."/>
            <person name="Hauser L."/>
            <person name="Kyrpides N."/>
            <person name="Ivanova N."/>
            <person name="Pagani I."/>
            <person name="Berry A."/>
            <person name="Pawlowski K."/>
            <person name="Persson T."/>
            <person name="Vanden Heuvel B."/>
            <person name="Benson D."/>
            <person name="Woyke T."/>
        </authorList>
    </citation>
    <scope>NUCLEOTIDE SEQUENCE [LARGE SCALE GENOMIC DNA]</scope>
    <source>
        <strain evidence="2">4085684</strain>
    </source>
</reference>
<evidence type="ECO:0000313" key="1">
    <source>
        <dbReference type="EMBL" id="AEH10269.1"/>
    </source>
</evidence>
<sequence length="45" mass="4819">MVPELSGASNDCSSWRICLLNAGCEMNSRWVAARVKLCSSATATK</sequence>
<keyword evidence="2" id="KW-1185">Reference proteome</keyword>
<evidence type="ECO:0000313" key="2">
    <source>
        <dbReference type="Proteomes" id="UP000001549"/>
    </source>
</evidence>
<organism evidence="1 2">
    <name type="scientific">Candidatus Protofrankia datiscae</name>
    <dbReference type="NCBI Taxonomy" id="2716812"/>
    <lineage>
        <taxon>Bacteria</taxon>
        <taxon>Bacillati</taxon>
        <taxon>Actinomycetota</taxon>
        <taxon>Actinomycetes</taxon>
        <taxon>Frankiales</taxon>
        <taxon>Frankiaceae</taxon>
        <taxon>Protofrankia</taxon>
    </lineage>
</organism>
<dbReference type="Proteomes" id="UP000001549">
    <property type="component" value="Chromosome"/>
</dbReference>
<protein>
    <submittedName>
        <fullName evidence="1">Uncharacterized protein</fullName>
    </submittedName>
</protein>
<name>F8B6Q5_9ACTN</name>
<proteinExistence type="predicted"/>